<dbReference type="Gene3D" id="3.30.710.10">
    <property type="entry name" value="Potassium Channel Kv1.1, Chain A"/>
    <property type="match status" value="1"/>
</dbReference>
<dbReference type="InterPro" id="IPR011333">
    <property type="entry name" value="SKP1/BTB/POZ_sf"/>
</dbReference>
<accession>A0AA88YEM5</accession>
<dbReference type="Pfam" id="PF00651">
    <property type="entry name" value="BTB"/>
    <property type="match status" value="1"/>
</dbReference>
<dbReference type="GO" id="GO:0005829">
    <property type="term" value="C:cytosol"/>
    <property type="evidence" value="ECO:0007669"/>
    <property type="project" value="TreeGrafter"/>
</dbReference>
<evidence type="ECO:0000259" key="1">
    <source>
        <dbReference type="PROSITE" id="PS50097"/>
    </source>
</evidence>
<dbReference type="SUPFAM" id="SSF54695">
    <property type="entry name" value="POZ domain"/>
    <property type="match status" value="1"/>
</dbReference>
<dbReference type="SMART" id="SM00225">
    <property type="entry name" value="BTB"/>
    <property type="match status" value="1"/>
</dbReference>
<dbReference type="Proteomes" id="UP001186944">
    <property type="component" value="Unassembled WGS sequence"/>
</dbReference>
<dbReference type="EMBL" id="VSWD01000005">
    <property type="protein sequence ID" value="KAK3103789.1"/>
    <property type="molecule type" value="Genomic_DNA"/>
</dbReference>
<evidence type="ECO:0000313" key="3">
    <source>
        <dbReference type="Proteomes" id="UP001186944"/>
    </source>
</evidence>
<feature type="domain" description="BTB" evidence="1">
    <location>
        <begin position="58"/>
        <end position="130"/>
    </location>
</feature>
<proteinExistence type="predicted"/>
<reference evidence="2" key="1">
    <citation type="submission" date="2019-08" db="EMBL/GenBank/DDBJ databases">
        <title>The improved chromosome-level genome for the pearl oyster Pinctada fucata martensii using PacBio sequencing and Hi-C.</title>
        <authorList>
            <person name="Zheng Z."/>
        </authorList>
    </citation>
    <scope>NUCLEOTIDE SEQUENCE</scope>
    <source>
        <strain evidence="2">ZZ-2019</strain>
        <tissue evidence="2">Adductor muscle</tissue>
    </source>
</reference>
<evidence type="ECO:0000313" key="2">
    <source>
        <dbReference type="EMBL" id="KAK3103789.1"/>
    </source>
</evidence>
<protein>
    <recommendedName>
        <fullName evidence="1">BTB domain-containing protein</fullName>
    </recommendedName>
</protein>
<gene>
    <name evidence="2" type="ORF">FSP39_021913</name>
</gene>
<dbReference type="AlphaFoldDB" id="A0AA88YEM5"/>
<dbReference type="GO" id="GO:0022008">
    <property type="term" value="P:neurogenesis"/>
    <property type="evidence" value="ECO:0007669"/>
    <property type="project" value="TreeGrafter"/>
</dbReference>
<organism evidence="2 3">
    <name type="scientific">Pinctada imbricata</name>
    <name type="common">Atlantic pearl-oyster</name>
    <name type="synonym">Pinctada martensii</name>
    <dbReference type="NCBI Taxonomy" id="66713"/>
    <lineage>
        <taxon>Eukaryota</taxon>
        <taxon>Metazoa</taxon>
        <taxon>Spiralia</taxon>
        <taxon>Lophotrochozoa</taxon>
        <taxon>Mollusca</taxon>
        <taxon>Bivalvia</taxon>
        <taxon>Autobranchia</taxon>
        <taxon>Pteriomorphia</taxon>
        <taxon>Pterioida</taxon>
        <taxon>Pterioidea</taxon>
        <taxon>Pteriidae</taxon>
        <taxon>Pinctada</taxon>
    </lineage>
</organism>
<dbReference type="PANTHER" id="PTHR45774">
    <property type="entry name" value="BTB/POZ DOMAIN-CONTAINING"/>
    <property type="match status" value="1"/>
</dbReference>
<dbReference type="InterPro" id="IPR000210">
    <property type="entry name" value="BTB/POZ_dom"/>
</dbReference>
<dbReference type="PANTHER" id="PTHR45774:SF4">
    <property type="entry name" value="AXUNDEAD, ISOFORM F"/>
    <property type="match status" value="1"/>
</dbReference>
<sequence>MELPTQFIKLEEKPTKSNRMSMTLPRTASITLPPKKDWREGKSMAQRNLYMLENQLDCDIVFEFPSDDPSRRAKKIRAHSFMLRSASQVFDEMMTLSPRRRDPLQIKSVDPVTFRILLEYIYTEEIELSFDNVSQLLKAADKYKIPGLRQKCLEFMENDVTEETVCVILDEAVRMDHGDLVQKCLRYIDKDTSDVFKSPGFSHPLCGQPGEGSVT</sequence>
<comment type="caution">
    <text evidence="2">The sequence shown here is derived from an EMBL/GenBank/DDBJ whole genome shotgun (WGS) entry which is preliminary data.</text>
</comment>
<name>A0AA88YEM5_PINIB</name>
<keyword evidence="3" id="KW-1185">Reference proteome</keyword>
<dbReference type="PROSITE" id="PS50097">
    <property type="entry name" value="BTB"/>
    <property type="match status" value="1"/>
</dbReference>